<dbReference type="AlphaFoldDB" id="A0A086TD03"/>
<evidence type="ECO:0000256" key="1">
    <source>
        <dbReference type="SAM" id="MobiDB-lite"/>
    </source>
</evidence>
<feature type="region of interest" description="Disordered" evidence="1">
    <location>
        <begin position="486"/>
        <end position="541"/>
    </location>
</feature>
<accession>A0A086TD03</accession>
<comment type="caution">
    <text evidence="2">The sequence shown here is derived from an EMBL/GenBank/DDBJ whole genome shotgun (WGS) entry which is preliminary data.</text>
</comment>
<proteinExistence type="predicted"/>
<protein>
    <submittedName>
        <fullName evidence="2">Uncharacterized protein</fullName>
    </submittedName>
</protein>
<dbReference type="STRING" id="857340.A0A086TD03"/>
<sequence>MPSWLFWRRRSDRNGRNHNSSSNALRNRGPPPPRSRGSIVCPVPRGHTETLEWLSGNGVSGLLRARDFADSVMSLQSATSPPRRAAFRDAASTLTGRLTPRLPVDSVRQPDTAHRPYSTREQGLRLYPRRRHSLLDQSGDERYRPQVSSPLGLGITQVPTPAVETAEPPRPEGGRASRSRNLTGGRSRSPDPAAVGDSPTLGKLRWGSPLGPAYGEEAVHVPTIEEGARNGGEYNRPALEDRLQGDNSQEHQPQENDFPLEDYPLEDYPMDDSPTGDYPSTGQPEQDQQDEPEDQFGEFARAVAEILAPVTDIPPTPERRRVELHSEEAQPRLDAIRAGLCLDPATTGEAIADFLGTNDSIIRHLHAETLAHPDWQFPIGTQLFEMRLPSRASYAFRLRMWQAINEIRWEDERLQYAVALANGPRCGFRRWLWEHGMTKARGGLNKAALLRGIAGDSEIAALEKERFETMVGKRKNRPWSLLRNEVSPEEVVTGDGDSQDEVSQDAEVSPEVPQDGVFSEEVSQSEISQGEVSQGEVSQAE</sequence>
<gene>
    <name evidence="2" type="ORF">ACRE_018730</name>
</gene>
<feature type="region of interest" description="Disordered" evidence="1">
    <location>
        <begin position="12"/>
        <end position="43"/>
    </location>
</feature>
<organism evidence="2 3">
    <name type="scientific">Hapsidospora chrysogenum (strain ATCC 11550 / CBS 779.69 / DSM 880 / IAM 14645 / JCM 23072 / IMI 49137)</name>
    <name type="common">Acremonium chrysogenum</name>
    <dbReference type="NCBI Taxonomy" id="857340"/>
    <lineage>
        <taxon>Eukaryota</taxon>
        <taxon>Fungi</taxon>
        <taxon>Dikarya</taxon>
        <taxon>Ascomycota</taxon>
        <taxon>Pezizomycotina</taxon>
        <taxon>Sordariomycetes</taxon>
        <taxon>Hypocreomycetidae</taxon>
        <taxon>Hypocreales</taxon>
        <taxon>Bionectriaceae</taxon>
        <taxon>Hapsidospora</taxon>
    </lineage>
</organism>
<dbReference type="OrthoDB" id="4927222at2759"/>
<evidence type="ECO:0000313" key="3">
    <source>
        <dbReference type="Proteomes" id="UP000029964"/>
    </source>
</evidence>
<feature type="compositionally biased region" description="Polar residues" evidence="1">
    <location>
        <begin position="521"/>
        <end position="541"/>
    </location>
</feature>
<name>A0A086TD03_HAPC1</name>
<dbReference type="EMBL" id="JPKY01000011">
    <property type="protein sequence ID" value="KFH47235.1"/>
    <property type="molecule type" value="Genomic_DNA"/>
</dbReference>
<dbReference type="Proteomes" id="UP000029964">
    <property type="component" value="Unassembled WGS sequence"/>
</dbReference>
<reference evidence="3" key="1">
    <citation type="journal article" date="2014" name="Genome Announc.">
        <title>Genome sequence and annotation of Acremonium chrysogenum, producer of the beta-lactam antibiotic cephalosporin C.</title>
        <authorList>
            <person name="Terfehr D."/>
            <person name="Dahlmann T.A."/>
            <person name="Specht T."/>
            <person name="Zadra I."/>
            <person name="Kuernsteiner H."/>
            <person name="Kueck U."/>
        </authorList>
    </citation>
    <scope>NUCLEOTIDE SEQUENCE [LARGE SCALE GENOMIC DNA]</scope>
    <source>
        <strain evidence="3">ATCC 11550 / CBS 779.69 / DSM 880 / IAM 14645 / JCM 23072 / IMI 49137</strain>
    </source>
</reference>
<feature type="region of interest" description="Disordered" evidence="1">
    <location>
        <begin position="97"/>
        <end position="209"/>
    </location>
</feature>
<feature type="compositionally biased region" description="Acidic residues" evidence="1">
    <location>
        <begin position="258"/>
        <end position="270"/>
    </location>
</feature>
<dbReference type="HOGENOM" id="CLU_503397_0_0_1"/>
<keyword evidence="3" id="KW-1185">Reference proteome</keyword>
<feature type="compositionally biased region" description="Basic and acidic residues" evidence="1">
    <location>
        <begin position="238"/>
        <end position="254"/>
    </location>
</feature>
<feature type="region of interest" description="Disordered" evidence="1">
    <location>
        <begin position="225"/>
        <end position="292"/>
    </location>
</feature>
<evidence type="ECO:0000313" key="2">
    <source>
        <dbReference type="EMBL" id="KFH47235.1"/>
    </source>
</evidence>